<dbReference type="EnsemblMetazoa" id="XM_021044528.2">
    <property type="protein sequence ID" value="XP_020900187.1"/>
    <property type="gene ID" value="LOC110238843"/>
</dbReference>
<comment type="similarity">
    <text evidence="1">Belongs to the tropomyosin family.</text>
</comment>
<dbReference type="SUPFAM" id="SSF57997">
    <property type="entry name" value="Tropomyosin"/>
    <property type="match status" value="1"/>
</dbReference>
<dbReference type="PANTHER" id="PTHR19269">
    <property type="entry name" value="TROPOMYOSIN"/>
    <property type="match status" value="1"/>
</dbReference>
<feature type="coiled-coil region" evidence="3">
    <location>
        <begin position="1"/>
        <end position="35"/>
    </location>
</feature>
<dbReference type="GeneID" id="110238843"/>
<evidence type="ECO:0000256" key="3">
    <source>
        <dbReference type="SAM" id="Coils"/>
    </source>
</evidence>
<dbReference type="InterPro" id="IPR000533">
    <property type="entry name" value="Tropomyosin"/>
</dbReference>
<reference evidence="4" key="1">
    <citation type="submission" date="2022-11" db="UniProtKB">
        <authorList>
            <consortium name="EnsemblMetazoa"/>
        </authorList>
    </citation>
    <scope>IDENTIFICATION</scope>
</reference>
<evidence type="ECO:0008006" key="6">
    <source>
        <dbReference type="Google" id="ProtNLM"/>
    </source>
</evidence>
<dbReference type="OMA" id="ESERRCM"/>
<accession>A0A913X7Q0</accession>
<dbReference type="KEGG" id="epa:110238843"/>
<dbReference type="Proteomes" id="UP000887567">
    <property type="component" value="Unplaced"/>
</dbReference>
<evidence type="ECO:0000256" key="1">
    <source>
        <dbReference type="ARBA" id="ARBA00009036"/>
    </source>
</evidence>
<dbReference type="AlphaFoldDB" id="A0A913X7Q0"/>
<evidence type="ECO:0000256" key="2">
    <source>
        <dbReference type="ARBA" id="ARBA00023054"/>
    </source>
</evidence>
<dbReference type="Gene3D" id="1.20.5.170">
    <property type="match status" value="1"/>
</dbReference>
<sequence>MDKFREKRIAMQEEIDELDKKEQLAQKKLVRLTEITELHQRERDTLKKSCSLTEQNLDKKEDMLEEKLHLLKDALLKQEREDQIIKVLVKREDEMDDETNRLEPKVKRAIQRADEAEMKYHEVVRKLALAETEYHKVKARQEEKEELVQKLEDSLKTAGRQIRHLEVQEEKSGDREDQKFHYCRKLIDRVDHFIMRAEEAERRIRMLQKTYDAIEEEKVTYEKNTKSMRRELEETLKSLDHL</sequence>
<dbReference type="Pfam" id="PF00261">
    <property type="entry name" value="Tropomyosin"/>
    <property type="match status" value="1"/>
</dbReference>
<evidence type="ECO:0000313" key="4">
    <source>
        <dbReference type="EnsemblMetazoa" id="XP_020900187.1"/>
    </source>
</evidence>
<protein>
    <recommendedName>
        <fullName evidence="6">Tropomyosin</fullName>
    </recommendedName>
</protein>
<keyword evidence="5" id="KW-1185">Reference proteome</keyword>
<name>A0A913X7Q0_EXADI</name>
<organism evidence="4 5">
    <name type="scientific">Exaiptasia diaphana</name>
    <name type="common">Tropical sea anemone</name>
    <name type="synonym">Aiptasia pulchella</name>
    <dbReference type="NCBI Taxonomy" id="2652724"/>
    <lineage>
        <taxon>Eukaryota</taxon>
        <taxon>Metazoa</taxon>
        <taxon>Cnidaria</taxon>
        <taxon>Anthozoa</taxon>
        <taxon>Hexacorallia</taxon>
        <taxon>Actiniaria</taxon>
        <taxon>Aiptasiidae</taxon>
        <taxon>Exaiptasia</taxon>
    </lineage>
</organism>
<dbReference type="RefSeq" id="XP_020900187.1">
    <property type="nucleotide sequence ID" value="XM_021044528.2"/>
</dbReference>
<dbReference type="PRINTS" id="PR00194">
    <property type="entry name" value="TROPOMYOSIN"/>
</dbReference>
<feature type="coiled-coil region" evidence="3">
    <location>
        <begin position="106"/>
        <end position="231"/>
    </location>
</feature>
<keyword evidence="2 3" id="KW-0175">Coiled coil</keyword>
<proteinExistence type="inferred from homology"/>
<dbReference type="OrthoDB" id="128924at2759"/>
<evidence type="ECO:0000313" key="5">
    <source>
        <dbReference type="Proteomes" id="UP000887567"/>
    </source>
</evidence>